<dbReference type="AlphaFoldDB" id="A0A941J513"/>
<accession>A0A941J513</accession>
<evidence type="ECO:0000313" key="2">
    <source>
        <dbReference type="Proteomes" id="UP000680045"/>
    </source>
</evidence>
<name>A0A941J513_9BACI</name>
<gene>
    <name evidence="1" type="ORF">KEH51_07910</name>
</gene>
<organism evidence="1 2">
    <name type="scientific">Peribacillus frigoritolerans</name>
    <dbReference type="NCBI Taxonomy" id="450367"/>
    <lineage>
        <taxon>Bacteria</taxon>
        <taxon>Bacillati</taxon>
        <taxon>Bacillota</taxon>
        <taxon>Bacilli</taxon>
        <taxon>Bacillales</taxon>
        <taxon>Bacillaceae</taxon>
        <taxon>Peribacillus</taxon>
    </lineage>
</organism>
<evidence type="ECO:0000313" key="1">
    <source>
        <dbReference type="EMBL" id="MBR8644522.1"/>
    </source>
</evidence>
<reference evidence="1" key="1">
    <citation type="submission" date="2021-04" db="EMBL/GenBank/DDBJ databases">
        <title>Whole genome sequencing of Enterococci isolates from hospitalized patients.</title>
        <authorList>
            <person name="Ogoti B.M."/>
            <person name="Onyambu F.G."/>
        </authorList>
    </citation>
    <scope>NUCLEOTIDE SEQUENCE</scope>
    <source>
        <strain evidence="1">242</strain>
    </source>
</reference>
<sequence length="129" mass="15654">MKINVVIDEEIKAIEVLIRNHEWNEEVQELMECLKERKRPYFVGRKGEMQHVFRAEEIICLFIEQDSIMVRTKQGFSKAFYLYFRFQVKIMNEGIDKEGIEKDRHRGLINRVNWKGASGFYWRVWSEYS</sequence>
<comment type="caution">
    <text evidence="1">The sequence shown here is derived from an EMBL/GenBank/DDBJ whole genome shotgun (WGS) entry which is preliminary data.</text>
</comment>
<dbReference type="Proteomes" id="UP000680045">
    <property type="component" value="Unassembled WGS sequence"/>
</dbReference>
<dbReference type="EMBL" id="JAGTPW010000010">
    <property type="protein sequence ID" value="MBR8644522.1"/>
    <property type="molecule type" value="Genomic_DNA"/>
</dbReference>
<proteinExistence type="predicted"/>
<protein>
    <submittedName>
        <fullName evidence="1">Uncharacterized protein</fullName>
    </submittedName>
</protein>